<accession>A0A370AXB1</accession>
<evidence type="ECO:0000313" key="2">
    <source>
        <dbReference type="EMBL" id="RDG33971.1"/>
    </source>
</evidence>
<proteinExistence type="predicted"/>
<keyword evidence="3" id="KW-1185">Reference proteome</keyword>
<name>A0A370AXB1_9ACTN</name>
<gene>
    <name evidence="2" type="ORF">DVH02_30850</name>
</gene>
<feature type="region of interest" description="Disordered" evidence="1">
    <location>
        <begin position="1"/>
        <end position="48"/>
    </location>
</feature>
<evidence type="ECO:0000256" key="1">
    <source>
        <dbReference type="SAM" id="MobiDB-lite"/>
    </source>
</evidence>
<organism evidence="2 3">
    <name type="scientific">Streptomyces corynorhini</name>
    <dbReference type="NCBI Taxonomy" id="2282652"/>
    <lineage>
        <taxon>Bacteria</taxon>
        <taxon>Bacillati</taxon>
        <taxon>Actinomycetota</taxon>
        <taxon>Actinomycetes</taxon>
        <taxon>Kitasatosporales</taxon>
        <taxon>Streptomycetaceae</taxon>
        <taxon>Streptomyces</taxon>
    </lineage>
</organism>
<dbReference type="EMBL" id="QQNA01000325">
    <property type="protein sequence ID" value="RDG33971.1"/>
    <property type="molecule type" value="Genomic_DNA"/>
</dbReference>
<comment type="caution">
    <text evidence="2">The sequence shown here is derived from an EMBL/GenBank/DDBJ whole genome shotgun (WGS) entry which is preliminary data.</text>
</comment>
<feature type="non-terminal residue" evidence="2">
    <location>
        <position position="48"/>
    </location>
</feature>
<reference evidence="2 3" key="1">
    <citation type="submission" date="2018-07" db="EMBL/GenBank/DDBJ databases">
        <title>Streptomyces species from bats.</title>
        <authorList>
            <person name="Dunlap C."/>
        </authorList>
    </citation>
    <scope>NUCLEOTIDE SEQUENCE [LARGE SCALE GENOMIC DNA]</scope>
    <source>
        <strain evidence="2 3">AC230</strain>
    </source>
</reference>
<dbReference type="AlphaFoldDB" id="A0A370AXB1"/>
<evidence type="ECO:0000313" key="3">
    <source>
        <dbReference type="Proteomes" id="UP000253741"/>
    </source>
</evidence>
<feature type="compositionally biased region" description="Gly residues" evidence="1">
    <location>
        <begin position="10"/>
        <end position="24"/>
    </location>
</feature>
<protein>
    <submittedName>
        <fullName evidence="2">PadR family transcriptional regulator</fullName>
    </submittedName>
</protein>
<dbReference type="Proteomes" id="UP000253741">
    <property type="component" value="Unassembled WGS sequence"/>
</dbReference>
<sequence length="48" mass="4828">MRSHGHEHGQGAGHHGPGQYGRGGFEGRRGAFGPFGPPFGGPFGGGGR</sequence>